<protein>
    <recommendedName>
        <fullName evidence="2">DUF7144 domain-containing protein</fullName>
    </recommendedName>
</protein>
<evidence type="ECO:0000313" key="3">
    <source>
        <dbReference type="EMBL" id="RKQ86277.1"/>
    </source>
</evidence>
<keyword evidence="1" id="KW-0812">Transmembrane</keyword>
<comment type="caution">
    <text evidence="3">The sequence shown here is derived from an EMBL/GenBank/DDBJ whole genome shotgun (WGS) entry which is preliminary data.</text>
</comment>
<dbReference type="EMBL" id="RBIL01000002">
    <property type="protein sequence ID" value="RKQ86277.1"/>
    <property type="molecule type" value="Genomic_DNA"/>
</dbReference>
<gene>
    <name evidence="3" type="ORF">C8N24_4287</name>
</gene>
<dbReference type="Pfam" id="PF23636">
    <property type="entry name" value="DUF7144"/>
    <property type="match status" value="1"/>
</dbReference>
<dbReference type="RefSeq" id="WP_121253872.1">
    <property type="nucleotide sequence ID" value="NZ_RBIL01000002.1"/>
</dbReference>
<sequence>MATRTQPPRDTTRVRSRPGWITFAGAYLVLAGALNLIWGITALANSTYFREEGLLWADLRFWGWIAVLVAAVQILGGVLVLLQKGGGMVMAIVLAMAGILLNFTSIGAYPVWSSVAIVCSMLVLWAVTVHWEEDL</sequence>
<keyword evidence="1" id="KW-1133">Transmembrane helix</keyword>
<dbReference type="Proteomes" id="UP000278962">
    <property type="component" value="Unassembled WGS sequence"/>
</dbReference>
<name>A0A660KX43_9ACTN</name>
<evidence type="ECO:0000259" key="2">
    <source>
        <dbReference type="Pfam" id="PF23636"/>
    </source>
</evidence>
<organism evidence="3 4">
    <name type="scientific">Solirubrobacter pauli</name>
    <dbReference type="NCBI Taxonomy" id="166793"/>
    <lineage>
        <taxon>Bacteria</taxon>
        <taxon>Bacillati</taxon>
        <taxon>Actinomycetota</taxon>
        <taxon>Thermoleophilia</taxon>
        <taxon>Solirubrobacterales</taxon>
        <taxon>Solirubrobacteraceae</taxon>
        <taxon>Solirubrobacter</taxon>
    </lineage>
</organism>
<evidence type="ECO:0000313" key="4">
    <source>
        <dbReference type="Proteomes" id="UP000278962"/>
    </source>
</evidence>
<dbReference type="AlphaFoldDB" id="A0A660KX43"/>
<feature type="transmembrane region" description="Helical" evidence="1">
    <location>
        <begin position="20"/>
        <end position="41"/>
    </location>
</feature>
<accession>A0A660KX43</accession>
<reference evidence="3 4" key="1">
    <citation type="submission" date="2018-10" db="EMBL/GenBank/DDBJ databases">
        <title>Genomic Encyclopedia of Archaeal and Bacterial Type Strains, Phase II (KMG-II): from individual species to whole genera.</title>
        <authorList>
            <person name="Goeker M."/>
        </authorList>
    </citation>
    <scope>NUCLEOTIDE SEQUENCE [LARGE SCALE GENOMIC DNA]</scope>
    <source>
        <strain evidence="3 4">DSM 14954</strain>
    </source>
</reference>
<keyword evidence="1" id="KW-0472">Membrane</keyword>
<feature type="domain" description="DUF7144" evidence="2">
    <location>
        <begin position="20"/>
        <end position="131"/>
    </location>
</feature>
<evidence type="ECO:0000256" key="1">
    <source>
        <dbReference type="SAM" id="Phobius"/>
    </source>
</evidence>
<dbReference type="OrthoDB" id="4482242at2"/>
<dbReference type="InterPro" id="IPR055568">
    <property type="entry name" value="DUF7144"/>
</dbReference>
<feature type="transmembrane region" description="Helical" evidence="1">
    <location>
        <begin position="89"/>
        <end position="106"/>
    </location>
</feature>
<keyword evidence="4" id="KW-1185">Reference proteome</keyword>
<feature type="transmembrane region" description="Helical" evidence="1">
    <location>
        <begin position="61"/>
        <end position="82"/>
    </location>
</feature>
<proteinExistence type="predicted"/>